<gene>
    <name evidence="1" type="ORF">ENM66_06990</name>
</gene>
<dbReference type="AlphaFoldDB" id="A0A7J3Z8I2"/>
<dbReference type="EMBL" id="DRYQ01000100">
    <property type="protein sequence ID" value="HHQ51076.1"/>
    <property type="molecule type" value="Genomic_DNA"/>
</dbReference>
<organism evidence="1">
    <name type="scientific">Ignisphaera aggregans</name>
    <dbReference type="NCBI Taxonomy" id="334771"/>
    <lineage>
        <taxon>Archaea</taxon>
        <taxon>Thermoproteota</taxon>
        <taxon>Thermoprotei</taxon>
        <taxon>Desulfurococcales</taxon>
        <taxon>Desulfurococcaceae</taxon>
        <taxon>Ignisphaera</taxon>
    </lineage>
</organism>
<protein>
    <submittedName>
        <fullName evidence="1">Uncharacterized protein</fullName>
    </submittedName>
</protein>
<sequence>MRVLVAEYLVTCFRKEMVELYRDILVEGYAMAYSLSSILSRAGLDVQVAVSKELEQHFFL</sequence>
<proteinExistence type="predicted"/>
<reference evidence="1" key="1">
    <citation type="journal article" date="2020" name="mSystems">
        <title>Genome- and Community-Level Interaction Insights into Carbon Utilization and Element Cycling Functions of Hydrothermarchaeota in Hydrothermal Sediment.</title>
        <authorList>
            <person name="Zhou Z."/>
            <person name="Liu Y."/>
            <person name="Xu W."/>
            <person name="Pan J."/>
            <person name="Luo Z.H."/>
            <person name="Li M."/>
        </authorList>
    </citation>
    <scope>NUCLEOTIDE SEQUENCE [LARGE SCALE GENOMIC DNA]</scope>
    <source>
        <strain evidence="1">SpSt-1105</strain>
    </source>
</reference>
<comment type="caution">
    <text evidence="1">The sequence shown here is derived from an EMBL/GenBank/DDBJ whole genome shotgun (WGS) entry which is preliminary data.</text>
</comment>
<accession>A0A7J3Z8I2</accession>
<evidence type="ECO:0000313" key="1">
    <source>
        <dbReference type="EMBL" id="HHQ51076.1"/>
    </source>
</evidence>
<name>A0A7J3Z8I2_9CREN</name>